<gene>
    <name evidence="1" type="ORF">ACH5RR_003824</name>
</gene>
<dbReference type="EMBL" id="JBJUIK010000002">
    <property type="protein sequence ID" value="KAL3535363.1"/>
    <property type="molecule type" value="Genomic_DNA"/>
</dbReference>
<evidence type="ECO:0000313" key="2">
    <source>
        <dbReference type="Proteomes" id="UP001630127"/>
    </source>
</evidence>
<reference evidence="1 2" key="1">
    <citation type="submission" date="2024-11" db="EMBL/GenBank/DDBJ databases">
        <title>A near-complete genome assembly of Cinchona calisaya.</title>
        <authorList>
            <person name="Lian D.C."/>
            <person name="Zhao X.W."/>
            <person name="Wei L."/>
        </authorList>
    </citation>
    <scope>NUCLEOTIDE SEQUENCE [LARGE SCALE GENOMIC DNA]</scope>
    <source>
        <tissue evidence="1">Nenye</tissue>
    </source>
</reference>
<organism evidence="1 2">
    <name type="scientific">Cinchona calisaya</name>
    <dbReference type="NCBI Taxonomy" id="153742"/>
    <lineage>
        <taxon>Eukaryota</taxon>
        <taxon>Viridiplantae</taxon>
        <taxon>Streptophyta</taxon>
        <taxon>Embryophyta</taxon>
        <taxon>Tracheophyta</taxon>
        <taxon>Spermatophyta</taxon>
        <taxon>Magnoliopsida</taxon>
        <taxon>eudicotyledons</taxon>
        <taxon>Gunneridae</taxon>
        <taxon>Pentapetalae</taxon>
        <taxon>asterids</taxon>
        <taxon>lamiids</taxon>
        <taxon>Gentianales</taxon>
        <taxon>Rubiaceae</taxon>
        <taxon>Cinchonoideae</taxon>
        <taxon>Cinchoneae</taxon>
        <taxon>Cinchona</taxon>
    </lineage>
</organism>
<proteinExistence type="predicted"/>
<sequence length="96" mass="11205">MPNSIYFTCHEYDCYGYQCGFKIDEDPNGRNDAGVFNLADQIVTPFYEYDPKKESVYWMSPDEVRASLIPPVFNSPLQCDEEPNNQLKMFEYIKPS</sequence>
<dbReference type="Proteomes" id="UP001630127">
    <property type="component" value="Unassembled WGS sequence"/>
</dbReference>
<name>A0ABD3AW54_9GENT</name>
<keyword evidence="2" id="KW-1185">Reference proteome</keyword>
<dbReference type="AlphaFoldDB" id="A0ABD3AW54"/>
<comment type="caution">
    <text evidence="1">The sequence shown here is derived from an EMBL/GenBank/DDBJ whole genome shotgun (WGS) entry which is preliminary data.</text>
</comment>
<evidence type="ECO:0000313" key="1">
    <source>
        <dbReference type="EMBL" id="KAL3535363.1"/>
    </source>
</evidence>
<accession>A0ABD3AW54</accession>
<protein>
    <submittedName>
        <fullName evidence="1">Uncharacterized protein</fullName>
    </submittedName>
</protein>